<dbReference type="InterPro" id="IPR013819">
    <property type="entry name" value="LipOase_C"/>
</dbReference>
<dbReference type="GO" id="GO:0016702">
    <property type="term" value="F:oxidoreductase activity, acting on single donors with incorporation of molecular oxygen, incorporation of two atoms of oxygen"/>
    <property type="evidence" value="ECO:0007669"/>
    <property type="project" value="InterPro"/>
</dbReference>
<dbReference type="GO" id="GO:0046872">
    <property type="term" value="F:metal ion binding"/>
    <property type="evidence" value="ECO:0007669"/>
    <property type="project" value="UniProtKB-KW"/>
</dbReference>
<feature type="domain" description="Lipoxygenase" evidence="4">
    <location>
        <begin position="1"/>
        <end position="449"/>
    </location>
</feature>
<keyword evidence="3" id="KW-0560">Oxidoreductase</keyword>
<dbReference type="PANTHER" id="PTHR11771">
    <property type="entry name" value="LIPOXYGENASE"/>
    <property type="match status" value="1"/>
</dbReference>
<comment type="caution">
    <text evidence="5">The sequence shown here is derived from an EMBL/GenBank/DDBJ whole genome shotgun (WGS) entry which is preliminary data.</text>
</comment>
<keyword evidence="2" id="KW-0223">Dioxygenase</keyword>
<evidence type="ECO:0000259" key="4">
    <source>
        <dbReference type="PROSITE" id="PS51393"/>
    </source>
</evidence>
<reference evidence="5 6" key="1">
    <citation type="journal article" date="2021" name="bioRxiv">
        <title>The Gossypium anomalum genome as a resource for cotton improvement and evolutionary analysis of hybrid incompatibility.</title>
        <authorList>
            <person name="Grover C.E."/>
            <person name="Yuan D."/>
            <person name="Arick M.A."/>
            <person name="Miller E.R."/>
            <person name="Hu G."/>
            <person name="Peterson D.G."/>
            <person name="Wendel J.F."/>
            <person name="Udall J.A."/>
        </authorList>
    </citation>
    <scope>NUCLEOTIDE SEQUENCE [LARGE SCALE GENOMIC DNA]</scope>
    <source>
        <strain evidence="5">JFW-Udall</strain>
        <tissue evidence="5">Leaf</tissue>
    </source>
</reference>
<dbReference type="PRINTS" id="PR00087">
    <property type="entry name" value="LIPOXYGENASE"/>
</dbReference>
<proteinExistence type="predicted"/>
<gene>
    <name evidence="5" type="ORF">CXB51_034716</name>
</gene>
<evidence type="ECO:0000313" key="6">
    <source>
        <dbReference type="Proteomes" id="UP000701853"/>
    </source>
</evidence>
<dbReference type="PROSITE" id="PS51393">
    <property type="entry name" value="LIPOXYGENASE_3"/>
    <property type="match status" value="1"/>
</dbReference>
<keyword evidence="6" id="KW-1185">Reference proteome</keyword>
<evidence type="ECO:0000313" key="5">
    <source>
        <dbReference type="EMBL" id="KAG8472786.1"/>
    </source>
</evidence>
<dbReference type="InterPro" id="IPR000907">
    <property type="entry name" value="LipOase"/>
</dbReference>
<dbReference type="PROSITE" id="PS00081">
    <property type="entry name" value="LIPOXYGENASE_2"/>
    <property type="match status" value="1"/>
</dbReference>
<dbReference type="OrthoDB" id="1292605at2759"/>
<dbReference type="Pfam" id="PF00305">
    <property type="entry name" value="Lipoxygenase"/>
    <property type="match status" value="3"/>
</dbReference>
<protein>
    <recommendedName>
        <fullName evidence="4">Lipoxygenase domain-containing protein</fullName>
    </recommendedName>
</protein>
<evidence type="ECO:0000256" key="2">
    <source>
        <dbReference type="ARBA" id="ARBA00022964"/>
    </source>
</evidence>
<dbReference type="SUPFAM" id="SSF48484">
    <property type="entry name" value="Lipoxigenase"/>
    <property type="match status" value="2"/>
</dbReference>
<keyword evidence="1" id="KW-0479">Metal-binding</keyword>
<dbReference type="AlphaFoldDB" id="A0A8J5Y284"/>
<dbReference type="Proteomes" id="UP000701853">
    <property type="component" value="Chromosome 13"/>
</dbReference>
<dbReference type="EMBL" id="JAHUZN010000013">
    <property type="protein sequence ID" value="KAG8472786.1"/>
    <property type="molecule type" value="Genomic_DNA"/>
</dbReference>
<dbReference type="InterPro" id="IPR036226">
    <property type="entry name" value="LipOase_C_sf"/>
</dbReference>
<name>A0A8J5Y284_9ROSI</name>
<sequence length="449" mass="51268">MTDEEFTREMLAGVNPVIIRILQEFPPTSNLDPKAYGNQNSAITKKHIEHNLEGLTVEEDKHYDNQDLRVLNHLTLNNNGTLKPLVIELTLPHLNRDPLGAVSKVYTPAEHRVEGLIWLNTHATMEPFMIATNRQLSVVHPIYKLLYPHFQDTMNINAFARKILINRGGVLELMVFPRKHFLEISRKGTFSSDTNSFSLYLESCPCTFVRIRDGYRYIKLFNYENNMFSSSLFRGVAIDDMRVHQIVFRFGLQLKNGSEIIAPSTTRPMKWSNKILNFKTGGKNSERRAMATRKTSHGGLKCRLEKITSALYAAVNFGQYPYGGYLLNHRTISHRFMPEKETPKYVELESNLDKTLFGISLIEILSRHSSDEVYLGQRTTLEWTSDETPLVAFDEFRKRLSGIEERIVKMNNNKQLKNSVGPIHMPYTLLYPTSGGGLTGKGIPNSVSI</sequence>
<evidence type="ECO:0000256" key="3">
    <source>
        <dbReference type="ARBA" id="ARBA00023002"/>
    </source>
</evidence>
<dbReference type="Gene3D" id="3.10.450.60">
    <property type="match status" value="2"/>
</dbReference>
<dbReference type="Gene3D" id="1.20.245.10">
    <property type="entry name" value="Lipoxygenase-1, Domain 5"/>
    <property type="match status" value="2"/>
</dbReference>
<evidence type="ECO:0000256" key="1">
    <source>
        <dbReference type="ARBA" id="ARBA00022723"/>
    </source>
</evidence>
<dbReference type="GO" id="GO:0034440">
    <property type="term" value="P:lipid oxidation"/>
    <property type="evidence" value="ECO:0007669"/>
    <property type="project" value="InterPro"/>
</dbReference>
<dbReference type="InterPro" id="IPR020834">
    <property type="entry name" value="LipOase_CS"/>
</dbReference>
<organism evidence="5 6">
    <name type="scientific">Gossypium anomalum</name>
    <dbReference type="NCBI Taxonomy" id="47600"/>
    <lineage>
        <taxon>Eukaryota</taxon>
        <taxon>Viridiplantae</taxon>
        <taxon>Streptophyta</taxon>
        <taxon>Embryophyta</taxon>
        <taxon>Tracheophyta</taxon>
        <taxon>Spermatophyta</taxon>
        <taxon>Magnoliopsida</taxon>
        <taxon>eudicotyledons</taxon>
        <taxon>Gunneridae</taxon>
        <taxon>Pentapetalae</taxon>
        <taxon>rosids</taxon>
        <taxon>malvids</taxon>
        <taxon>Malvales</taxon>
        <taxon>Malvaceae</taxon>
        <taxon>Malvoideae</taxon>
        <taxon>Gossypium</taxon>
    </lineage>
</organism>
<accession>A0A8J5Y284</accession>